<evidence type="ECO:0000313" key="1">
    <source>
        <dbReference type="EMBL" id="GLQ62142.1"/>
    </source>
</evidence>
<organism evidence="1 2">
    <name type="scientific">Gluconobacter cerinus</name>
    <dbReference type="NCBI Taxonomy" id="38307"/>
    <lineage>
        <taxon>Bacteria</taxon>
        <taxon>Pseudomonadati</taxon>
        <taxon>Pseudomonadota</taxon>
        <taxon>Alphaproteobacteria</taxon>
        <taxon>Acetobacterales</taxon>
        <taxon>Acetobacteraceae</taxon>
        <taxon>Gluconobacter</taxon>
    </lineage>
</organism>
<evidence type="ECO:0000313" key="2">
    <source>
        <dbReference type="Proteomes" id="UP001156614"/>
    </source>
</evidence>
<dbReference type="AlphaFoldDB" id="A0AAV5NCF9"/>
<keyword evidence="2" id="KW-1185">Reference proteome</keyword>
<accession>A0AAV5NCF9</accession>
<dbReference type="Proteomes" id="UP001156614">
    <property type="component" value="Unassembled WGS sequence"/>
</dbReference>
<dbReference type="EMBL" id="BSNU01000002">
    <property type="protein sequence ID" value="GLQ62142.1"/>
    <property type="molecule type" value="Genomic_DNA"/>
</dbReference>
<protein>
    <submittedName>
        <fullName evidence="1">Uncharacterized protein</fullName>
    </submittedName>
</protein>
<dbReference type="GeneID" id="89649701"/>
<dbReference type="RefSeq" id="WP_167386095.1">
    <property type="nucleotide sequence ID" value="NZ_BEWM01000001.1"/>
</dbReference>
<comment type="caution">
    <text evidence="1">The sequence shown here is derived from an EMBL/GenBank/DDBJ whole genome shotgun (WGS) entry which is preliminary data.</text>
</comment>
<name>A0AAV5NCF9_9PROT</name>
<sequence length="88" mass="9387">MVWLEASGRLGKMGCPASLLVSAGFASSSGLRLLNKETPLRIWKEQGLCLGRSTPDLLVQGSSGTASDKAYTVTPRTDNPRLRANVII</sequence>
<proteinExistence type="predicted"/>
<gene>
    <name evidence="1" type="ORF">GCM10007867_09870</name>
</gene>
<reference evidence="2" key="1">
    <citation type="journal article" date="2019" name="Int. J. Syst. Evol. Microbiol.">
        <title>The Global Catalogue of Microorganisms (GCM) 10K type strain sequencing project: providing services to taxonomists for standard genome sequencing and annotation.</title>
        <authorList>
            <consortium name="The Broad Institute Genomics Platform"/>
            <consortium name="The Broad Institute Genome Sequencing Center for Infectious Disease"/>
            <person name="Wu L."/>
            <person name="Ma J."/>
        </authorList>
    </citation>
    <scope>NUCLEOTIDE SEQUENCE [LARGE SCALE GENOMIC DNA]</scope>
    <source>
        <strain evidence="2">NBRC 3267</strain>
    </source>
</reference>